<dbReference type="EMBL" id="BSDZ01000086">
    <property type="protein sequence ID" value="GLI69565.1"/>
    <property type="molecule type" value="Genomic_DNA"/>
</dbReference>
<evidence type="ECO:0000313" key="2">
    <source>
        <dbReference type="Proteomes" id="UP001165090"/>
    </source>
</evidence>
<accession>A0ABQ5SI51</accession>
<keyword evidence="2" id="KW-1185">Reference proteome</keyword>
<comment type="caution">
    <text evidence="1">The sequence shown here is derived from an EMBL/GenBank/DDBJ whole genome shotgun (WGS) entry which is preliminary data.</text>
</comment>
<organism evidence="1 2">
    <name type="scientific">Volvox africanus</name>
    <dbReference type="NCBI Taxonomy" id="51714"/>
    <lineage>
        <taxon>Eukaryota</taxon>
        <taxon>Viridiplantae</taxon>
        <taxon>Chlorophyta</taxon>
        <taxon>core chlorophytes</taxon>
        <taxon>Chlorophyceae</taxon>
        <taxon>CS clade</taxon>
        <taxon>Chlamydomonadales</taxon>
        <taxon>Volvocaceae</taxon>
        <taxon>Volvox</taxon>
    </lineage>
</organism>
<name>A0ABQ5SI51_9CHLO</name>
<reference evidence="1 2" key="1">
    <citation type="journal article" date="2023" name="IScience">
        <title>Expanded male sex-determining region conserved during the evolution of homothallism in the green alga Volvox.</title>
        <authorList>
            <person name="Yamamoto K."/>
            <person name="Matsuzaki R."/>
            <person name="Mahakham W."/>
            <person name="Heman W."/>
            <person name="Sekimoto H."/>
            <person name="Kawachi M."/>
            <person name="Minakuchi Y."/>
            <person name="Toyoda A."/>
            <person name="Nozaki H."/>
        </authorList>
    </citation>
    <scope>NUCLEOTIDE SEQUENCE [LARGE SCALE GENOMIC DNA]</scope>
    <source>
        <strain evidence="1 2">NIES-4468</strain>
    </source>
</reference>
<protein>
    <submittedName>
        <fullName evidence="1">Uncharacterized protein</fullName>
    </submittedName>
</protein>
<proteinExistence type="predicted"/>
<gene>
    <name evidence="1" type="ORF">VaNZ11_014106</name>
</gene>
<dbReference type="Proteomes" id="UP001165090">
    <property type="component" value="Unassembled WGS sequence"/>
</dbReference>
<evidence type="ECO:0000313" key="1">
    <source>
        <dbReference type="EMBL" id="GLI69565.1"/>
    </source>
</evidence>
<sequence>MSGAVRSFAAQQEKRRRQYSSMLCSRVVAPRHVQSGNTGNSMTRFLKETLLKLTHKRARLSKAQPQASLPLWPPQRDAQLLCYSVCTPQPYSRRDAVSMGMQSPGQYCAYAHAAG</sequence>